<feature type="transmembrane region" description="Helical" evidence="12">
    <location>
        <begin position="131"/>
        <end position="149"/>
    </location>
</feature>
<keyword evidence="6 12" id="KW-1133">Transmembrane helix</keyword>
<keyword evidence="9" id="KW-0479">Metal-binding</keyword>
<protein>
    <submittedName>
        <fullName evidence="14">Phosphatidylglycerol--membrane-oligosaccharide glycerophosphotransferase</fullName>
    </submittedName>
</protein>
<keyword evidence="15" id="KW-1185">Reference proteome</keyword>
<evidence type="ECO:0000256" key="11">
    <source>
        <dbReference type="SAM" id="MobiDB-lite"/>
    </source>
</evidence>
<comment type="caution">
    <text evidence="14">The sequence shown here is derived from an EMBL/GenBank/DDBJ whole genome shotgun (WGS) entry which is preliminary data.</text>
</comment>
<dbReference type="Proteomes" id="UP000051673">
    <property type="component" value="Unassembled WGS sequence"/>
</dbReference>
<dbReference type="PANTHER" id="PTHR47371:SF3">
    <property type="entry name" value="PHOSPHOGLYCEROL TRANSFERASE I"/>
    <property type="match status" value="1"/>
</dbReference>
<comment type="pathway">
    <text evidence="2">Cell wall biogenesis; lipoteichoic acid biosynthesis.</text>
</comment>
<evidence type="ECO:0000256" key="10">
    <source>
        <dbReference type="PIRSR" id="PIRSR005091-3"/>
    </source>
</evidence>
<feature type="binding site" evidence="10">
    <location>
        <position position="305"/>
    </location>
    <ligand>
        <name>Mn(2+)</name>
        <dbReference type="ChEBI" id="CHEBI:29035"/>
    </ligand>
</feature>
<dbReference type="InterPro" id="IPR017850">
    <property type="entry name" value="Alkaline_phosphatase_core_sf"/>
</dbReference>
<dbReference type="Gene3D" id="3.40.720.10">
    <property type="entry name" value="Alkaline Phosphatase, subunit A"/>
    <property type="match status" value="1"/>
</dbReference>
<evidence type="ECO:0000256" key="6">
    <source>
        <dbReference type="ARBA" id="ARBA00022989"/>
    </source>
</evidence>
<name>A0A0R2JEU9_9LACO</name>
<evidence type="ECO:0000313" key="14">
    <source>
        <dbReference type="EMBL" id="KRN75906.1"/>
    </source>
</evidence>
<evidence type="ECO:0000256" key="12">
    <source>
        <dbReference type="SAM" id="Phobius"/>
    </source>
</evidence>
<feature type="binding site" evidence="10">
    <location>
        <position position="484"/>
    </location>
    <ligand>
        <name>Mn(2+)</name>
        <dbReference type="ChEBI" id="CHEBI:29035"/>
    </ligand>
</feature>
<feature type="domain" description="Sulfatase N-terminal" evidence="13">
    <location>
        <begin position="253"/>
        <end position="551"/>
    </location>
</feature>
<comment type="similarity">
    <text evidence="3">Belongs to the LTA synthase family.</text>
</comment>
<keyword evidence="14" id="KW-0808">Transferase</keyword>
<dbReference type="Gene3D" id="3.30.1120.170">
    <property type="match status" value="1"/>
</dbReference>
<dbReference type="RefSeq" id="WP_057788665.1">
    <property type="nucleotide sequence ID" value="NZ_JQCD01000031.1"/>
</dbReference>
<evidence type="ECO:0000256" key="5">
    <source>
        <dbReference type="ARBA" id="ARBA00022692"/>
    </source>
</evidence>
<gene>
    <name evidence="14" type="ORF">IV67_GL000952</name>
</gene>
<dbReference type="AlphaFoldDB" id="A0A0R2JEU9"/>
<keyword evidence="9" id="KW-0464">Manganese</keyword>
<keyword evidence="7 12" id="KW-0472">Membrane</keyword>
<feature type="binding site" evidence="10">
    <location>
        <position position="261"/>
    </location>
    <ligand>
        <name>Mn(2+)</name>
        <dbReference type="ChEBI" id="CHEBI:29035"/>
    </ligand>
</feature>
<dbReference type="GO" id="GO:0046872">
    <property type="term" value="F:metal ion binding"/>
    <property type="evidence" value="ECO:0007669"/>
    <property type="project" value="UniProtKB-KW"/>
</dbReference>
<evidence type="ECO:0000256" key="8">
    <source>
        <dbReference type="PIRSR" id="PIRSR005091-1"/>
    </source>
</evidence>
<evidence type="ECO:0000256" key="7">
    <source>
        <dbReference type="ARBA" id="ARBA00023136"/>
    </source>
</evidence>
<feature type="binding site" evidence="9">
    <location>
        <position position="422"/>
    </location>
    <ligand>
        <name>substrate</name>
    </ligand>
</feature>
<evidence type="ECO:0000313" key="15">
    <source>
        <dbReference type="Proteomes" id="UP000051673"/>
    </source>
</evidence>
<dbReference type="STRING" id="1620.IV67_GL000952"/>
<dbReference type="SUPFAM" id="SSF53649">
    <property type="entry name" value="Alkaline phosphatase-like"/>
    <property type="match status" value="1"/>
</dbReference>
<feature type="transmembrane region" description="Helical" evidence="12">
    <location>
        <begin position="73"/>
        <end position="96"/>
    </location>
</feature>
<feature type="binding site" evidence="10">
    <location>
        <position position="483"/>
    </location>
    <ligand>
        <name>Mn(2+)</name>
        <dbReference type="ChEBI" id="CHEBI:29035"/>
    </ligand>
</feature>
<evidence type="ECO:0000256" key="4">
    <source>
        <dbReference type="ARBA" id="ARBA00022475"/>
    </source>
</evidence>
<accession>A0A0R2JEU9</accession>
<reference evidence="14 15" key="1">
    <citation type="journal article" date="2015" name="Genome Announc.">
        <title>Expanding the biotechnology potential of lactobacilli through comparative genomics of 213 strains and associated genera.</title>
        <authorList>
            <person name="Sun Z."/>
            <person name="Harris H.M."/>
            <person name="McCann A."/>
            <person name="Guo C."/>
            <person name="Argimon S."/>
            <person name="Zhang W."/>
            <person name="Yang X."/>
            <person name="Jeffery I.B."/>
            <person name="Cooney J.C."/>
            <person name="Kagawa T.F."/>
            <person name="Liu W."/>
            <person name="Song Y."/>
            <person name="Salvetti E."/>
            <person name="Wrobel A."/>
            <person name="Rasinkangas P."/>
            <person name="Parkhill J."/>
            <person name="Rea M.C."/>
            <person name="O'Sullivan O."/>
            <person name="Ritari J."/>
            <person name="Douillard F.P."/>
            <person name="Paul Ross R."/>
            <person name="Yang R."/>
            <person name="Briner A.E."/>
            <person name="Felis G.E."/>
            <person name="de Vos W.M."/>
            <person name="Barrangou R."/>
            <person name="Klaenhammer T.R."/>
            <person name="Caufield P.W."/>
            <person name="Cui Y."/>
            <person name="Zhang H."/>
            <person name="O'Toole P.W."/>
        </authorList>
    </citation>
    <scope>NUCLEOTIDE SEQUENCE [LARGE SCALE GENOMIC DNA]</scope>
    <source>
        <strain evidence="14 15">DSM 20014</strain>
    </source>
</reference>
<dbReference type="InterPro" id="IPR050448">
    <property type="entry name" value="OpgB/LTA_synthase_biosynth"/>
</dbReference>
<keyword evidence="5 12" id="KW-0812">Transmembrane</keyword>
<evidence type="ECO:0000256" key="2">
    <source>
        <dbReference type="ARBA" id="ARBA00004936"/>
    </source>
</evidence>
<dbReference type="PIRSF" id="PIRSF005091">
    <property type="entry name" value="Mmb_sulf_HI1246"/>
    <property type="match status" value="1"/>
</dbReference>
<dbReference type="EMBL" id="JQCD01000031">
    <property type="protein sequence ID" value="KRN75906.1"/>
    <property type="molecule type" value="Genomic_DNA"/>
</dbReference>
<feature type="compositionally biased region" description="Polar residues" evidence="11">
    <location>
        <begin position="677"/>
        <end position="686"/>
    </location>
</feature>
<dbReference type="CDD" id="cd16015">
    <property type="entry name" value="LTA_synthase"/>
    <property type="match status" value="1"/>
</dbReference>
<dbReference type="PATRIC" id="fig|1620.3.peg.968"/>
<evidence type="ECO:0000256" key="3">
    <source>
        <dbReference type="ARBA" id="ARBA00009983"/>
    </source>
</evidence>
<dbReference type="GO" id="GO:0005886">
    <property type="term" value="C:plasma membrane"/>
    <property type="evidence" value="ECO:0007669"/>
    <property type="project" value="UniProtKB-SubCell"/>
</dbReference>
<feature type="compositionally biased region" description="Polar residues" evidence="11">
    <location>
        <begin position="696"/>
        <end position="709"/>
    </location>
</feature>
<comment type="subcellular location">
    <subcellularLocation>
        <location evidence="1">Cell membrane</location>
        <topology evidence="1">Multi-pass membrane protein</topology>
    </subcellularLocation>
</comment>
<feature type="region of interest" description="Disordered" evidence="11">
    <location>
        <begin position="670"/>
        <end position="725"/>
    </location>
</feature>
<evidence type="ECO:0000256" key="1">
    <source>
        <dbReference type="ARBA" id="ARBA00004651"/>
    </source>
</evidence>
<dbReference type="InterPro" id="IPR012160">
    <property type="entry name" value="LtaS-like"/>
</dbReference>
<dbReference type="PANTHER" id="PTHR47371">
    <property type="entry name" value="LIPOTEICHOIC ACID SYNTHASE"/>
    <property type="match status" value="1"/>
</dbReference>
<sequence>MKQKRLSDWLKSRMGFITMLVLLVWAKTQMANIMDFKLYEGASFVQWITMVINPIPIAFLTIGLALYFKSPKLFYPISLILYIANLALIQLNVIYYREFTDFMSVSVMLGYDKVNQGLGASGFALSNIHDIFFWLDLVIFIGLFLFKKLKLNTQAVSRLKAFSVTSFSLLACMTVLMVSEMERPQLITRQFDSKMLVKYLGIDVYTAFDAVRARNVSELKNSAKSSDIDKVREYINEHNVPASAEYKGIAKGRNVFVIHLESTQQFSLDLKINDQEVTPFLNSVYHSKDTIGFDNFFNQVGQGKTSDAENMLETSTFGLPQGSLFATQGSNHTFQAMPSILKQEQGYSSAVFHGNNASFWNRNNVYKNMGYQYFFDASYFDTSGDKATGYGLKDKLLFADSVPYLERLQQPFYAKYITVTNHFPFTLDDEDKDPNFQTSDSGSKVVDGYFESNRYMDESINEFFEYLKKSGLYDNSIVVLYGDHYGISNSENKSLAPVLGKDPDNWTANDNTQLQRVPFMIHIPGYQKGHINHTYGGEIDVMPTLLHLLGVEDTKKYVQLGQDLLSNKRTQVVAMRDGDFVTPEYSYVNSVIYDNKIDKAIEEPSQELKAQIEKDKEIAHKQLSMSDSINQKDLLRFYTPEGFKPVEAKDYNYSNGLEKLKELEKQRGDNSRDLYTINGNKSTKSLYETDAPQYGTPRSNSSRIQQVNPDQGDGTESHESIQPNP</sequence>
<dbReference type="GO" id="GO:0016740">
    <property type="term" value="F:transferase activity"/>
    <property type="evidence" value="ECO:0007669"/>
    <property type="project" value="UniProtKB-KW"/>
</dbReference>
<evidence type="ECO:0000256" key="9">
    <source>
        <dbReference type="PIRSR" id="PIRSR005091-2"/>
    </source>
</evidence>
<feature type="active site" evidence="8">
    <location>
        <position position="305"/>
    </location>
</feature>
<feature type="transmembrane region" description="Helical" evidence="12">
    <location>
        <begin position="161"/>
        <end position="179"/>
    </location>
</feature>
<feature type="transmembrane region" description="Helical" evidence="12">
    <location>
        <begin position="47"/>
        <end position="68"/>
    </location>
</feature>
<keyword evidence="4" id="KW-1003">Cell membrane</keyword>
<evidence type="ECO:0000259" key="13">
    <source>
        <dbReference type="Pfam" id="PF00884"/>
    </source>
</evidence>
<proteinExistence type="inferred from homology"/>
<organism evidence="14 15">
    <name type="scientific">Weissella minor</name>
    <dbReference type="NCBI Taxonomy" id="1620"/>
    <lineage>
        <taxon>Bacteria</taxon>
        <taxon>Bacillati</taxon>
        <taxon>Bacillota</taxon>
        <taxon>Bacilli</taxon>
        <taxon>Lactobacillales</taxon>
        <taxon>Lactobacillaceae</taxon>
        <taxon>Weissella</taxon>
    </lineage>
</organism>
<dbReference type="InterPro" id="IPR000917">
    <property type="entry name" value="Sulfatase_N"/>
</dbReference>
<dbReference type="Pfam" id="PF00884">
    <property type="entry name" value="Sulfatase"/>
    <property type="match status" value="1"/>
</dbReference>